<gene>
    <name evidence="2" type="ORF">FB567DRAFT_564308</name>
</gene>
<keyword evidence="3" id="KW-1185">Reference proteome</keyword>
<sequence>MPPKKAVDEHTQTQLLKEKLQGANARDRRNGRANAAGGSSLKEVDNASTNSGQTTNDSTSNIKWSSQDASVLQGYRRAYRLDTPSTFKNPLSHVVLNQGIGRFSPTMARHKSKRRVHKDQLALAVRKNFNALGVTESDVIVDWLYKTKNQDKEFRPTYTIHCLHTHWEGARY</sequence>
<dbReference type="Proteomes" id="UP000813461">
    <property type="component" value="Unassembled WGS sequence"/>
</dbReference>
<feature type="region of interest" description="Disordered" evidence="1">
    <location>
        <begin position="1"/>
        <end position="61"/>
    </location>
</feature>
<feature type="compositionally biased region" description="Polar residues" evidence="1">
    <location>
        <begin position="46"/>
        <end position="61"/>
    </location>
</feature>
<feature type="compositionally biased region" description="Basic and acidic residues" evidence="1">
    <location>
        <begin position="1"/>
        <end position="30"/>
    </location>
</feature>
<comment type="caution">
    <text evidence="2">The sequence shown here is derived from an EMBL/GenBank/DDBJ whole genome shotgun (WGS) entry which is preliminary data.</text>
</comment>
<evidence type="ECO:0000256" key="1">
    <source>
        <dbReference type="SAM" id="MobiDB-lite"/>
    </source>
</evidence>
<proteinExistence type="predicted"/>
<dbReference type="AlphaFoldDB" id="A0A8K0QU24"/>
<dbReference type="InterPro" id="IPR024145">
    <property type="entry name" value="His_deAcase_SAP30/SAP30L"/>
</dbReference>
<protein>
    <recommendedName>
        <fullName evidence="4">Histone deacetylase complex subunit SAP30 Sin3 binding domain-containing protein</fullName>
    </recommendedName>
</protein>
<name>A0A8K0QU24_9PLEO</name>
<evidence type="ECO:0000313" key="3">
    <source>
        <dbReference type="Proteomes" id="UP000813461"/>
    </source>
</evidence>
<accession>A0A8K0QU24</accession>
<dbReference type="PANTHER" id="PTHR13286:SF23">
    <property type="entry name" value="HISTONE DEACETYLASE COMPLEX SUBUNIT SAP30 SIN3 BINDING DOMAIN-CONTAINING PROTEIN"/>
    <property type="match status" value="1"/>
</dbReference>
<organism evidence="2 3">
    <name type="scientific">Paraphoma chrysanthemicola</name>
    <dbReference type="NCBI Taxonomy" id="798071"/>
    <lineage>
        <taxon>Eukaryota</taxon>
        <taxon>Fungi</taxon>
        <taxon>Dikarya</taxon>
        <taxon>Ascomycota</taxon>
        <taxon>Pezizomycotina</taxon>
        <taxon>Dothideomycetes</taxon>
        <taxon>Pleosporomycetidae</taxon>
        <taxon>Pleosporales</taxon>
        <taxon>Pleosporineae</taxon>
        <taxon>Phaeosphaeriaceae</taxon>
        <taxon>Paraphoma</taxon>
    </lineage>
</organism>
<dbReference type="PANTHER" id="PTHR13286">
    <property type="entry name" value="SAP30"/>
    <property type="match status" value="1"/>
</dbReference>
<evidence type="ECO:0008006" key="4">
    <source>
        <dbReference type="Google" id="ProtNLM"/>
    </source>
</evidence>
<dbReference type="EMBL" id="JAGMVJ010000023">
    <property type="protein sequence ID" value="KAH7072416.1"/>
    <property type="molecule type" value="Genomic_DNA"/>
</dbReference>
<dbReference type="Gene3D" id="6.10.160.20">
    <property type="match status" value="1"/>
</dbReference>
<dbReference type="OrthoDB" id="510958at2759"/>
<reference evidence="2" key="1">
    <citation type="journal article" date="2021" name="Nat. Commun.">
        <title>Genetic determinants of endophytism in the Arabidopsis root mycobiome.</title>
        <authorList>
            <person name="Mesny F."/>
            <person name="Miyauchi S."/>
            <person name="Thiergart T."/>
            <person name="Pickel B."/>
            <person name="Atanasova L."/>
            <person name="Karlsson M."/>
            <person name="Huettel B."/>
            <person name="Barry K.W."/>
            <person name="Haridas S."/>
            <person name="Chen C."/>
            <person name="Bauer D."/>
            <person name="Andreopoulos W."/>
            <person name="Pangilinan J."/>
            <person name="LaButti K."/>
            <person name="Riley R."/>
            <person name="Lipzen A."/>
            <person name="Clum A."/>
            <person name="Drula E."/>
            <person name="Henrissat B."/>
            <person name="Kohler A."/>
            <person name="Grigoriev I.V."/>
            <person name="Martin F.M."/>
            <person name="Hacquard S."/>
        </authorList>
    </citation>
    <scope>NUCLEOTIDE SEQUENCE</scope>
    <source>
        <strain evidence="2">MPI-SDFR-AT-0120</strain>
    </source>
</reference>
<dbReference type="InterPro" id="IPR038291">
    <property type="entry name" value="SAP30_C_sf"/>
</dbReference>
<evidence type="ECO:0000313" key="2">
    <source>
        <dbReference type="EMBL" id="KAH7072416.1"/>
    </source>
</evidence>